<dbReference type="AlphaFoldDB" id="A0A5B7ZZ77"/>
<dbReference type="EMBL" id="CP040896">
    <property type="protein sequence ID" value="QDA60300.1"/>
    <property type="molecule type" value="Genomic_DNA"/>
</dbReference>
<protein>
    <submittedName>
        <fullName evidence="2">DUF2752 domain-containing protein</fullName>
    </submittedName>
</protein>
<proteinExistence type="predicted"/>
<feature type="transmembrane region" description="Helical" evidence="1">
    <location>
        <begin position="20"/>
        <end position="38"/>
    </location>
</feature>
<organism evidence="2 3">
    <name type="scientific">Hymenobacter jejuensis</name>
    <dbReference type="NCBI Taxonomy" id="2502781"/>
    <lineage>
        <taxon>Bacteria</taxon>
        <taxon>Pseudomonadati</taxon>
        <taxon>Bacteroidota</taxon>
        <taxon>Cytophagia</taxon>
        <taxon>Cytophagales</taxon>
        <taxon>Hymenobacteraceae</taxon>
        <taxon>Hymenobacter</taxon>
    </lineage>
</organism>
<dbReference type="KEGG" id="hyj:FHG12_09345"/>
<sequence>MTDSTTGKGRWAFTLPQRAAGVVALGLLAGLALAALYFRLDPARYPFPRCPFYLLTGLYCPGCGTQRALHALLHGRLCQAASLNLLAVLYAPVLVFGAADGVRALATGQVRRTSFLYHPGFGWLIVITTVLFAVLRNLPSALGTWLAP</sequence>
<accession>A0A5B7ZZ77</accession>
<dbReference type="OrthoDB" id="9815897at2"/>
<keyword evidence="1" id="KW-0812">Transmembrane</keyword>
<keyword evidence="3" id="KW-1185">Reference proteome</keyword>
<dbReference type="Proteomes" id="UP000305398">
    <property type="component" value="Chromosome"/>
</dbReference>
<dbReference type="InterPro" id="IPR021215">
    <property type="entry name" value="DUF2752"/>
</dbReference>
<feature type="transmembrane region" description="Helical" evidence="1">
    <location>
        <begin position="114"/>
        <end position="135"/>
    </location>
</feature>
<name>A0A5B7ZZ77_9BACT</name>
<reference evidence="2 3" key="1">
    <citation type="submission" date="2019-06" db="EMBL/GenBank/DDBJ databases">
        <authorList>
            <person name="Srinivasan S."/>
        </authorList>
    </citation>
    <scope>NUCLEOTIDE SEQUENCE [LARGE SCALE GENOMIC DNA]</scope>
    <source>
        <strain evidence="2 3">17J68-5</strain>
    </source>
</reference>
<feature type="transmembrane region" description="Helical" evidence="1">
    <location>
        <begin position="81"/>
        <end position="102"/>
    </location>
</feature>
<evidence type="ECO:0000313" key="3">
    <source>
        <dbReference type="Proteomes" id="UP000305398"/>
    </source>
</evidence>
<evidence type="ECO:0000256" key="1">
    <source>
        <dbReference type="SAM" id="Phobius"/>
    </source>
</evidence>
<dbReference type="Pfam" id="PF10825">
    <property type="entry name" value="DUF2752"/>
    <property type="match status" value="1"/>
</dbReference>
<evidence type="ECO:0000313" key="2">
    <source>
        <dbReference type="EMBL" id="QDA60300.1"/>
    </source>
</evidence>
<gene>
    <name evidence="2" type="ORF">FHG12_09345</name>
</gene>
<keyword evidence="1" id="KW-0472">Membrane</keyword>
<dbReference type="RefSeq" id="WP_139515478.1">
    <property type="nucleotide sequence ID" value="NZ_CP040896.1"/>
</dbReference>
<keyword evidence="1" id="KW-1133">Transmembrane helix</keyword>